<evidence type="ECO:0000313" key="1">
    <source>
        <dbReference type="Proteomes" id="UP000050741"/>
    </source>
</evidence>
<sequence length="245" mass="27131">MQCNGREAQLNNILEQLVKGQNKMFEKQKETDGMLKKQMDELGNSTKKELEKGMNKLKVEMITKLEQYQKGLQQNIGDLQKTVATLREPQNRWDFATSHQDLTLSVGLILKKAKKDNWGPCSAFAALAIPKKDSGIFYYEVTILERASGVCIGLAPKQCQMTNVLDVTKALTLITVGAKFVATRSRDVGTTAMDVRAFMESLRLAPVTSSAAASIWQLAKSSTHGTDSVWTLPAWIFMVAKLASV</sequence>
<keyword evidence="1" id="KW-1185">Reference proteome</keyword>
<dbReference type="Proteomes" id="UP000050741">
    <property type="component" value="Unassembled WGS sequence"/>
</dbReference>
<dbReference type="Gene3D" id="2.60.120.920">
    <property type="match status" value="1"/>
</dbReference>
<reference evidence="2" key="3">
    <citation type="submission" date="2016-06" db="UniProtKB">
        <authorList>
            <consortium name="WormBaseParasite"/>
        </authorList>
    </citation>
    <scope>IDENTIFICATION</scope>
</reference>
<reference evidence="1" key="1">
    <citation type="submission" date="2013-12" db="EMBL/GenBank/DDBJ databases">
        <authorList>
            <person name="Aslett M."/>
        </authorList>
    </citation>
    <scope>NUCLEOTIDE SEQUENCE [LARGE SCALE GENOMIC DNA]</scope>
    <source>
        <strain evidence="1">Lindley</strain>
    </source>
</reference>
<protein>
    <submittedName>
        <fullName evidence="2">SUN domain-containing protein</fullName>
    </submittedName>
</protein>
<accession>A0A183BIN4</accession>
<organism evidence="1 2">
    <name type="scientific">Globodera pallida</name>
    <name type="common">Potato cyst nematode worm</name>
    <name type="synonym">Heterodera pallida</name>
    <dbReference type="NCBI Taxonomy" id="36090"/>
    <lineage>
        <taxon>Eukaryota</taxon>
        <taxon>Metazoa</taxon>
        <taxon>Ecdysozoa</taxon>
        <taxon>Nematoda</taxon>
        <taxon>Chromadorea</taxon>
        <taxon>Rhabditida</taxon>
        <taxon>Tylenchina</taxon>
        <taxon>Tylenchomorpha</taxon>
        <taxon>Tylenchoidea</taxon>
        <taxon>Heteroderidae</taxon>
        <taxon>Heteroderinae</taxon>
        <taxon>Globodera</taxon>
    </lineage>
</organism>
<proteinExistence type="predicted"/>
<dbReference type="WBParaSite" id="GPLIN_000046300">
    <property type="protein sequence ID" value="GPLIN_000046300"/>
    <property type="gene ID" value="GPLIN_000046300"/>
</dbReference>
<dbReference type="AlphaFoldDB" id="A0A183BIN4"/>
<dbReference type="InterPro" id="IPR043136">
    <property type="entry name" value="B30.2/SPRY_sf"/>
</dbReference>
<evidence type="ECO:0000313" key="2">
    <source>
        <dbReference type="WBParaSite" id="GPLIN_000046300"/>
    </source>
</evidence>
<name>A0A183BIN4_GLOPA</name>
<reference evidence="1" key="2">
    <citation type="submission" date="2014-05" db="EMBL/GenBank/DDBJ databases">
        <title>The genome and life-stage specific transcriptomes of Globodera pallida elucidate key aspects of plant parasitism by a cyst nematode.</title>
        <authorList>
            <person name="Cotton J.A."/>
            <person name="Lilley C.J."/>
            <person name="Jones L.M."/>
            <person name="Kikuchi T."/>
            <person name="Reid A.J."/>
            <person name="Thorpe P."/>
            <person name="Tsai I.J."/>
            <person name="Beasley H."/>
            <person name="Blok V."/>
            <person name="Cock P.J.A."/>
            <person name="Van den Akker S.E."/>
            <person name="Holroyd N."/>
            <person name="Hunt M."/>
            <person name="Mantelin S."/>
            <person name="Naghra H."/>
            <person name="Pain A."/>
            <person name="Palomares-Rius J.E."/>
            <person name="Zarowiecki M."/>
            <person name="Berriman M."/>
            <person name="Jones J.T."/>
            <person name="Urwin P.E."/>
        </authorList>
    </citation>
    <scope>NUCLEOTIDE SEQUENCE [LARGE SCALE GENOMIC DNA]</scope>
    <source>
        <strain evidence="1">Lindley</strain>
    </source>
</reference>